<proteinExistence type="predicted"/>
<organism evidence="1 2">
    <name type="scientific">Colletotrichum zoysiae</name>
    <dbReference type="NCBI Taxonomy" id="1216348"/>
    <lineage>
        <taxon>Eukaryota</taxon>
        <taxon>Fungi</taxon>
        <taxon>Dikarya</taxon>
        <taxon>Ascomycota</taxon>
        <taxon>Pezizomycotina</taxon>
        <taxon>Sordariomycetes</taxon>
        <taxon>Hypocreomycetidae</taxon>
        <taxon>Glomerellales</taxon>
        <taxon>Glomerellaceae</taxon>
        <taxon>Colletotrichum</taxon>
        <taxon>Colletotrichum graminicola species complex</taxon>
    </lineage>
</organism>
<name>A0AAD9HDZ7_9PEZI</name>
<gene>
    <name evidence="1" type="ORF">LX32DRAFT_454025</name>
</gene>
<dbReference type="Proteomes" id="UP001232148">
    <property type="component" value="Unassembled WGS sequence"/>
</dbReference>
<keyword evidence="2" id="KW-1185">Reference proteome</keyword>
<sequence length="173" mass="18851">MTIQCHWGIKRGPPTSQIRLFSAREGGGKDEQKETGKEKCAHQMFRPESINVAAGLPSGPSQTSIKQTKTLTCALQTNKPAIPLPDAHYLPTYLPRYICIQDGADRLPPGLVRHVRPCTHPAVSMYRLLARLTSGREPPGECTLLGLNTGTVVVLLSWQAALACFTTYIQAAT</sequence>
<protein>
    <submittedName>
        <fullName evidence="1">Uncharacterized protein</fullName>
    </submittedName>
</protein>
<evidence type="ECO:0000313" key="2">
    <source>
        <dbReference type="Proteomes" id="UP001232148"/>
    </source>
</evidence>
<evidence type="ECO:0000313" key="1">
    <source>
        <dbReference type="EMBL" id="KAK2027128.1"/>
    </source>
</evidence>
<dbReference type="EMBL" id="MU842901">
    <property type="protein sequence ID" value="KAK2027128.1"/>
    <property type="molecule type" value="Genomic_DNA"/>
</dbReference>
<reference evidence="1" key="1">
    <citation type="submission" date="2021-06" db="EMBL/GenBank/DDBJ databases">
        <title>Comparative genomics, transcriptomics and evolutionary studies reveal genomic signatures of adaptation to plant cell wall in hemibiotrophic fungi.</title>
        <authorList>
            <consortium name="DOE Joint Genome Institute"/>
            <person name="Baroncelli R."/>
            <person name="Diaz J.F."/>
            <person name="Benocci T."/>
            <person name="Peng M."/>
            <person name="Battaglia E."/>
            <person name="Haridas S."/>
            <person name="Andreopoulos W."/>
            <person name="Labutti K."/>
            <person name="Pangilinan J."/>
            <person name="Floch G.L."/>
            <person name="Makela M.R."/>
            <person name="Henrissat B."/>
            <person name="Grigoriev I.V."/>
            <person name="Crouch J.A."/>
            <person name="De Vries R.P."/>
            <person name="Sukno S.A."/>
            <person name="Thon M.R."/>
        </authorList>
    </citation>
    <scope>NUCLEOTIDE SEQUENCE</scope>
    <source>
        <strain evidence="1">MAFF235873</strain>
    </source>
</reference>
<comment type="caution">
    <text evidence="1">The sequence shown here is derived from an EMBL/GenBank/DDBJ whole genome shotgun (WGS) entry which is preliminary data.</text>
</comment>
<dbReference type="AlphaFoldDB" id="A0AAD9HDZ7"/>
<accession>A0AAD9HDZ7</accession>